<dbReference type="Gene3D" id="3.40.50.1820">
    <property type="entry name" value="alpha/beta hydrolase"/>
    <property type="match status" value="1"/>
</dbReference>
<dbReference type="EMBL" id="SLWR01000010">
    <property type="protein sequence ID" value="TCO44460.1"/>
    <property type="molecule type" value="Genomic_DNA"/>
</dbReference>
<keyword evidence="5" id="KW-1185">Reference proteome</keyword>
<dbReference type="AlphaFoldDB" id="A0A4V2S3H1"/>
<sequence>MPSQQSELVRRHWAAAGAVEHPDREAADHAWAGLTTEPLGVDYIATDDVPALWIVPKGAVMDRVLLCMHGGGFIGGSVWSHRKMFGHLAKALGARALVFDYRLAPEYTHPAQVDDATAVYRWLLDQGVGAVAFCGDSVGAGLAITTQLRARELGLPLPVATLAISPAVDLEVTGSSYDANRDRDAFFHRELVRGLVSTFLGPDGDPRDPMANPLYGDLTGFGPIYVQVGGDEVLVDDARLLAEHAEKAGVEVRLDVFPDMQHTFQMGAGRVPEADDAIGRMADWVRPHLMMEA</sequence>
<accession>A0A4V2S3H1</accession>
<comment type="caution">
    <text evidence="4">The sequence shown here is derived from an EMBL/GenBank/DDBJ whole genome shotgun (WGS) entry which is preliminary data.</text>
</comment>
<dbReference type="InterPro" id="IPR013094">
    <property type="entry name" value="AB_hydrolase_3"/>
</dbReference>
<reference evidence="4 5" key="1">
    <citation type="journal article" date="2015" name="Stand. Genomic Sci.">
        <title>Genomic Encyclopedia of Bacterial and Archaeal Type Strains, Phase III: the genomes of soil and plant-associated and newly described type strains.</title>
        <authorList>
            <person name="Whitman W.B."/>
            <person name="Woyke T."/>
            <person name="Klenk H.P."/>
            <person name="Zhou Y."/>
            <person name="Lilburn T.G."/>
            <person name="Beck B.J."/>
            <person name="De Vos P."/>
            <person name="Vandamme P."/>
            <person name="Eisen J.A."/>
            <person name="Garrity G."/>
            <person name="Hugenholtz P."/>
            <person name="Kyrpides N.C."/>
        </authorList>
    </citation>
    <scope>NUCLEOTIDE SEQUENCE [LARGE SCALE GENOMIC DNA]</scope>
    <source>
        <strain evidence="4 5">VKM Ac-2541</strain>
    </source>
</reference>
<organism evidence="4 5">
    <name type="scientific">Kribbella antiqua</name>
    <dbReference type="NCBI Taxonomy" id="2512217"/>
    <lineage>
        <taxon>Bacteria</taxon>
        <taxon>Bacillati</taxon>
        <taxon>Actinomycetota</taxon>
        <taxon>Actinomycetes</taxon>
        <taxon>Propionibacteriales</taxon>
        <taxon>Kribbellaceae</taxon>
        <taxon>Kribbella</taxon>
    </lineage>
</organism>
<evidence type="ECO:0000256" key="2">
    <source>
        <dbReference type="ARBA" id="ARBA00022801"/>
    </source>
</evidence>
<proteinExistence type="inferred from homology"/>
<dbReference type="GO" id="GO:0016787">
    <property type="term" value="F:hydrolase activity"/>
    <property type="evidence" value="ECO:0007669"/>
    <property type="project" value="UniProtKB-KW"/>
</dbReference>
<dbReference type="InterPro" id="IPR029058">
    <property type="entry name" value="AB_hydrolase_fold"/>
</dbReference>
<dbReference type="Pfam" id="PF07859">
    <property type="entry name" value="Abhydrolase_3"/>
    <property type="match status" value="1"/>
</dbReference>
<keyword evidence="2" id="KW-0378">Hydrolase</keyword>
<dbReference type="InterPro" id="IPR050300">
    <property type="entry name" value="GDXG_lipolytic_enzyme"/>
</dbReference>
<gene>
    <name evidence="4" type="ORF">EV646_110174</name>
</gene>
<dbReference type="RefSeq" id="WP_132153484.1">
    <property type="nucleotide sequence ID" value="NZ_SLWR01000010.1"/>
</dbReference>
<dbReference type="PANTHER" id="PTHR48081:SF8">
    <property type="entry name" value="ALPHA_BETA HYDROLASE FOLD-3 DOMAIN-CONTAINING PROTEIN-RELATED"/>
    <property type="match status" value="1"/>
</dbReference>
<name>A0A4V2S3H1_9ACTN</name>
<dbReference type="InterPro" id="IPR002168">
    <property type="entry name" value="Lipase_GDXG_HIS_AS"/>
</dbReference>
<dbReference type="SUPFAM" id="SSF53474">
    <property type="entry name" value="alpha/beta-Hydrolases"/>
    <property type="match status" value="1"/>
</dbReference>
<evidence type="ECO:0000259" key="3">
    <source>
        <dbReference type="Pfam" id="PF07859"/>
    </source>
</evidence>
<dbReference type="PANTHER" id="PTHR48081">
    <property type="entry name" value="AB HYDROLASE SUPERFAMILY PROTEIN C4A8.06C"/>
    <property type="match status" value="1"/>
</dbReference>
<dbReference type="PROSITE" id="PS01173">
    <property type="entry name" value="LIPASE_GDXG_HIS"/>
    <property type="match status" value="1"/>
</dbReference>
<dbReference type="Proteomes" id="UP000295573">
    <property type="component" value="Unassembled WGS sequence"/>
</dbReference>
<evidence type="ECO:0000256" key="1">
    <source>
        <dbReference type="ARBA" id="ARBA00010515"/>
    </source>
</evidence>
<protein>
    <submittedName>
        <fullName evidence="4">Acetyl esterase/lipase</fullName>
    </submittedName>
</protein>
<comment type="similarity">
    <text evidence="1">Belongs to the 'GDXG' lipolytic enzyme family.</text>
</comment>
<evidence type="ECO:0000313" key="4">
    <source>
        <dbReference type="EMBL" id="TCO44460.1"/>
    </source>
</evidence>
<evidence type="ECO:0000313" key="5">
    <source>
        <dbReference type="Proteomes" id="UP000295573"/>
    </source>
</evidence>
<dbReference type="OrthoDB" id="128186at2"/>
<feature type="domain" description="Alpha/beta hydrolase fold-3" evidence="3">
    <location>
        <begin position="65"/>
        <end position="265"/>
    </location>
</feature>